<dbReference type="PANTHER" id="PTHR12001:SF69">
    <property type="entry name" value="ALL TRANS-POLYPRENYL-DIPHOSPHATE SYNTHASE PDSS1"/>
    <property type="match status" value="1"/>
</dbReference>
<dbReference type="CDD" id="cd00685">
    <property type="entry name" value="Trans_IPPS_HT"/>
    <property type="match status" value="1"/>
</dbReference>
<evidence type="ECO:0000313" key="7">
    <source>
        <dbReference type="EMBL" id="MDQ0188497.1"/>
    </source>
</evidence>
<proteinExistence type="inferred from homology"/>
<dbReference type="EC" id="2.5.1.30" evidence="7"/>
<dbReference type="EMBL" id="JAUSTP010000001">
    <property type="protein sequence ID" value="MDQ0188497.1"/>
    <property type="molecule type" value="Genomic_DNA"/>
</dbReference>
<organism evidence="7 8">
    <name type="scientific">Alicyclobacillus cycloheptanicus</name>
    <dbReference type="NCBI Taxonomy" id="1457"/>
    <lineage>
        <taxon>Bacteria</taxon>
        <taxon>Bacillati</taxon>
        <taxon>Bacillota</taxon>
        <taxon>Bacilli</taxon>
        <taxon>Bacillales</taxon>
        <taxon>Alicyclobacillaceae</taxon>
        <taxon>Alicyclobacillus</taxon>
    </lineage>
</organism>
<dbReference type="Proteomes" id="UP001232973">
    <property type="component" value="Unassembled WGS sequence"/>
</dbReference>
<evidence type="ECO:0000256" key="5">
    <source>
        <dbReference type="ARBA" id="ARBA00022842"/>
    </source>
</evidence>
<evidence type="ECO:0000256" key="3">
    <source>
        <dbReference type="ARBA" id="ARBA00022679"/>
    </source>
</evidence>
<reference evidence="7 8" key="1">
    <citation type="submission" date="2023-07" db="EMBL/GenBank/DDBJ databases">
        <title>Genomic Encyclopedia of Type Strains, Phase IV (KMG-IV): sequencing the most valuable type-strain genomes for metagenomic binning, comparative biology and taxonomic classification.</title>
        <authorList>
            <person name="Goeker M."/>
        </authorList>
    </citation>
    <scope>NUCLEOTIDE SEQUENCE [LARGE SCALE GENOMIC DNA]</scope>
    <source>
        <strain evidence="7 8">DSM 4006</strain>
    </source>
</reference>
<evidence type="ECO:0000256" key="1">
    <source>
        <dbReference type="ARBA" id="ARBA00001946"/>
    </source>
</evidence>
<keyword evidence="8" id="KW-1185">Reference proteome</keyword>
<keyword evidence="4" id="KW-0479">Metal-binding</keyword>
<dbReference type="SUPFAM" id="SSF48576">
    <property type="entry name" value="Terpenoid synthases"/>
    <property type="match status" value="1"/>
</dbReference>
<comment type="cofactor">
    <cofactor evidence="1">
        <name>Mg(2+)</name>
        <dbReference type="ChEBI" id="CHEBI:18420"/>
    </cofactor>
</comment>
<dbReference type="InterPro" id="IPR033749">
    <property type="entry name" value="Polyprenyl_synt_CS"/>
</dbReference>
<keyword evidence="3 6" id="KW-0808">Transferase</keyword>
<accession>A0ABT9XDX5</accession>
<comment type="similarity">
    <text evidence="2 6">Belongs to the FPP/GGPP synthase family.</text>
</comment>
<name>A0ABT9XDX5_9BACL</name>
<evidence type="ECO:0000313" key="8">
    <source>
        <dbReference type="Proteomes" id="UP001232973"/>
    </source>
</evidence>
<dbReference type="PROSITE" id="PS00723">
    <property type="entry name" value="POLYPRENYL_SYNTHASE_1"/>
    <property type="match status" value="1"/>
</dbReference>
<dbReference type="Pfam" id="PF00348">
    <property type="entry name" value="polyprenyl_synt"/>
    <property type="match status" value="1"/>
</dbReference>
<dbReference type="SFLD" id="SFLDS00005">
    <property type="entry name" value="Isoprenoid_Synthase_Type_I"/>
    <property type="match status" value="1"/>
</dbReference>
<keyword evidence="5" id="KW-0460">Magnesium</keyword>
<protein>
    <submittedName>
        <fullName evidence="7">Heptaprenyl diphosphate synthase</fullName>
        <ecNumber evidence="7">2.5.1.30</ecNumber>
    </submittedName>
</protein>
<dbReference type="RefSeq" id="WP_274455897.1">
    <property type="nucleotide sequence ID" value="NZ_CP067097.1"/>
</dbReference>
<gene>
    <name evidence="7" type="ORF">J2S03_000301</name>
</gene>
<dbReference type="PANTHER" id="PTHR12001">
    <property type="entry name" value="GERANYLGERANYL PYROPHOSPHATE SYNTHASE"/>
    <property type="match status" value="1"/>
</dbReference>
<dbReference type="InterPro" id="IPR000092">
    <property type="entry name" value="Polyprenyl_synt"/>
</dbReference>
<evidence type="ECO:0000256" key="4">
    <source>
        <dbReference type="ARBA" id="ARBA00022723"/>
    </source>
</evidence>
<dbReference type="GO" id="GO:0000010">
    <property type="term" value="F:heptaprenyl diphosphate synthase activity"/>
    <property type="evidence" value="ECO:0007669"/>
    <property type="project" value="UniProtKB-EC"/>
</dbReference>
<evidence type="ECO:0000256" key="6">
    <source>
        <dbReference type="RuleBase" id="RU004466"/>
    </source>
</evidence>
<evidence type="ECO:0000256" key="2">
    <source>
        <dbReference type="ARBA" id="ARBA00006706"/>
    </source>
</evidence>
<dbReference type="InterPro" id="IPR008949">
    <property type="entry name" value="Isoprenoid_synthase_dom_sf"/>
</dbReference>
<comment type="caution">
    <text evidence="7">The sequence shown here is derived from an EMBL/GenBank/DDBJ whole genome shotgun (WGS) entry which is preliminary data.</text>
</comment>
<dbReference type="Gene3D" id="1.10.600.10">
    <property type="entry name" value="Farnesyl Diphosphate Synthase"/>
    <property type="match status" value="1"/>
</dbReference>
<sequence length="321" mass="36110">MEMQEVIERYQPDLEAVEALLEQQVRSENPQLTEVNESLLRAGGKRIRPLFALMCSRVGSGRPDWLHVLAGAVELIHMATLVHDDVVDDAATRRGKPTVRAQYGNRAAMYAGDFLFGRAIRMLSDIPNRDIHLELSGAIVRMCEGEIEQIQDLFNWRQSLRRYLRRVERKTALLFSVSCSLGAAASRADPQLVRVLRRFGYFTGMAFQITDDVLDFVADEQTVGKPVGGDLRQGNLTLPALHASTEPAVGDELRQRIHPNMSRNDVETSIELVRASSGLPFAKQLARQYMDKAMVQLHRLPAGPLQEDLATVARFVNQRMY</sequence>